<feature type="domain" description="PAC" evidence="3">
    <location>
        <begin position="196"/>
        <end position="250"/>
    </location>
</feature>
<dbReference type="EMBL" id="JAFBDT010000003">
    <property type="protein sequence ID" value="MBM7561032.1"/>
    <property type="molecule type" value="Genomic_DNA"/>
</dbReference>
<dbReference type="Pfam" id="PF07228">
    <property type="entry name" value="SpoIIE"/>
    <property type="match status" value="1"/>
</dbReference>
<dbReference type="SMART" id="SM00331">
    <property type="entry name" value="PP2C_SIG"/>
    <property type="match status" value="1"/>
</dbReference>
<comment type="caution">
    <text evidence="4">The sequence shown here is derived from an EMBL/GenBank/DDBJ whole genome shotgun (WGS) entry which is preliminary data.</text>
</comment>
<proteinExistence type="predicted"/>
<evidence type="ECO:0000259" key="2">
    <source>
        <dbReference type="PROSITE" id="PS50112"/>
    </source>
</evidence>
<dbReference type="InterPro" id="IPR001932">
    <property type="entry name" value="PPM-type_phosphatase-like_dom"/>
</dbReference>
<dbReference type="PROSITE" id="PS50112">
    <property type="entry name" value="PAS"/>
    <property type="match status" value="1"/>
</dbReference>
<dbReference type="Pfam" id="PF13426">
    <property type="entry name" value="PAS_9"/>
    <property type="match status" value="1"/>
</dbReference>
<dbReference type="PANTHER" id="PTHR43156:SF2">
    <property type="entry name" value="STAGE II SPORULATION PROTEIN E"/>
    <property type="match status" value="1"/>
</dbReference>
<evidence type="ECO:0000313" key="5">
    <source>
        <dbReference type="Proteomes" id="UP000767854"/>
    </source>
</evidence>
<dbReference type="InterPro" id="IPR052016">
    <property type="entry name" value="Bact_Sigma-Reg"/>
</dbReference>
<evidence type="ECO:0000256" key="1">
    <source>
        <dbReference type="ARBA" id="ARBA00022801"/>
    </source>
</evidence>
<dbReference type="NCBIfam" id="TIGR00229">
    <property type="entry name" value="sensory_box"/>
    <property type="match status" value="1"/>
</dbReference>
<dbReference type="Gene3D" id="3.30.450.20">
    <property type="entry name" value="PAS domain"/>
    <property type="match status" value="1"/>
</dbReference>
<dbReference type="Gene3D" id="3.60.40.10">
    <property type="entry name" value="PPM-type phosphatase domain"/>
    <property type="match status" value="1"/>
</dbReference>
<sequence length="490" mass="56461">MFKRPIIYLDLYTSAEDYASLLDLIEGYTSRCEPITRILKDWTLPKGFYDTLIVDYVHLLDLKQPLSTLYKVYAQVIVINVPDDPSVLENLYESGIQLWVKDSASKYDMKILFDQSLNTKLLQDENKALYRIIDNAQNSIVITDKKGNIEFANPYFEKTTGYTTEEFISKSPNVIKSGFHEDPFYKDLWETISTGKVWEGIFVNKDKYDNRFYEESTITPLRNAHGEIMNFVKIGKNITRERLLLDELSKEVKLAKTAIQGLFPDAYTDDFVDFDYNLMHYNELGGDFIFFDKNNLGKYHFVLIDVMGHGLSSSMIAITMSQIFKDYIKFKTLEESVDAVNDHLCTLNEEDPERSKYMTGIFMEVDPSQDSLKLINAGHMDAILLKKNGASDPKPSNNLIMGVMPQKHTAYTLKLSTYTRFLCFTDGLYESSNIEYEDALAQIQTAFEERATDRFFSVLYQNFNIDKTLKDDVTVCQMVFKDFPASLSKS</sequence>
<feature type="domain" description="PAS" evidence="2">
    <location>
        <begin position="125"/>
        <end position="182"/>
    </location>
</feature>
<dbReference type="InterPro" id="IPR000014">
    <property type="entry name" value="PAS"/>
</dbReference>
<dbReference type="PANTHER" id="PTHR43156">
    <property type="entry name" value="STAGE II SPORULATION PROTEIN E-RELATED"/>
    <property type="match status" value="1"/>
</dbReference>
<dbReference type="SUPFAM" id="SSF55785">
    <property type="entry name" value="PYP-like sensor domain (PAS domain)"/>
    <property type="match status" value="1"/>
</dbReference>
<reference evidence="4 5" key="1">
    <citation type="submission" date="2021-01" db="EMBL/GenBank/DDBJ databases">
        <title>Genomic Encyclopedia of Type Strains, Phase IV (KMG-IV): sequencing the most valuable type-strain genomes for metagenomic binning, comparative biology and taxonomic classification.</title>
        <authorList>
            <person name="Goeker M."/>
        </authorList>
    </citation>
    <scope>NUCLEOTIDE SEQUENCE [LARGE SCALE GENOMIC DNA]</scope>
    <source>
        <strain evidence="4 5">DSM 24436</strain>
    </source>
</reference>
<accession>A0ABS2MNZ7</accession>
<keyword evidence="1" id="KW-0378">Hydrolase</keyword>
<gene>
    <name evidence="4" type="ORF">JOC49_000549</name>
</gene>
<evidence type="ECO:0000313" key="4">
    <source>
        <dbReference type="EMBL" id="MBM7561032.1"/>
    </source>
</evidence>
<dbReference type="InterPro" id="IPR035965">
    <property type="entry name" value="PAS-like_dom_sf"/>
</dbReference>
<dbReference type="SMART" id="SM00091">
    <property type="entry name" value="PAS"/>
    <property type="match status" value="1"/>
</dbReference>
<name>A0ABS2MNZ7_9FIRM</name>
<dbReference type="CDD" id="cd00130">
    <property type="entry name" value="PAS"/>
    <property type="match status" value="1"/>
</dbReference>
<evidence type="ECO:0000259" key="3">
    <source>
        <dbReference type="PROSITE" id="PS50113"/>
    </source>
</evidence>
<dbReference type="RefSeq" id="WP_204661989.1">
    <property type="nucleotide sequence ID" value="NZ_JAFBDT010000003.1"/>
</dbReference>
<dbReference type="InterPro" id="IPR036457">
    <property type="entry name" value="PPM-type-like_dom_sf"/>
</dbReference>
<dbReference type="PROSITE" id="PS50113">
    <property type="entry name" value="PAC"/>
    <property type="match status" value="1"/>
</dbReference>
<dbReference type="Proteomes" id="UP000767854">
    <property type="component" value="Unassembled WGS sequence"/>
</dbReference>
<organism evidence="4 5">
    <name type="scientific">Fusibacter tunisiensis</name>
    <dbReference type="NCBI Taxonomy" id="1008308"/>
    <lineage>
        <taxon>Bacteria</taxon>
        <taxon>Bacillati</taxon>
        <taxon>Bacillota</taxon>
        <taxon>Clostridia</taxon>
        <taxon>Eubacteriales</taxon>
        <taxon>Eubacteriales Family XII. Incertae Sedis</taxon>
        <taxon>Fusibacter</taxon>
    </lineage>
</organism>
<dbReference type="SUPFAM" id="SSF81606">
    <property type="entry name" value="PP2C-like"/>
    <property type="match status" value="1"/>
</dbReference>
<dbReference type="InterPro" id="IPR000700">
    <property type="entry name" value="PAS-assoc_C"/>
</dbReference>
<keyword evidence="5" id="KW-1185">Reference proteome</keyword>
<protein>
    <submittedName>
        <fullName evidence="4">PAS domain S-box-containing protein</fullName>
    </submittedName>
</protein>